<evidence type="ECO:0000313" key="10">
    <source>
        <dbReference type="EMBL" id="KAK7584214.1"/>
    </source>
</evidence>
<sequence>MRIKRYKKAFKCLSFYVNNFGFHKPFQLLIDGTFCFAALQNRIQIKEDIPKYLRSEVKFLTTPCVVLESEKLGHQVTPAMKIVKNFGIHQCGHGKKPLSGSDCLLSMVKPDNPNRYIIATNDKSLQFALQKIPSVPVLYINRTSIILKPPSDISVELAEKKQKSTVELSDHQEKVLNSMKLKILGQIPKDEEATPPIKKRKGPNPMSCKKKKNRPETTQDEQSKTVSSKRKRKRIRIPHHVKQELLANCVLDEIDSGMESLPESTKDLTPEKVPSLEDDYENEEDETLGERLLGLTEMFPETLRNAAYYGVVGCKDGLSGEYYDRFGLGIYLMSF</sequence>
<dbReference type="GO" id="GO:0032040">
    <property type="term" value="C:small-subunit processome"/>
    <property type="evidence" value="ECO:0007669"/>
    <property type="project" value="InterPro"/>
</dbReference>
<dbReference type="PANTHER" id="PTHR12416">
    <property type="entry name" value="RRNA-PROCESSING PROTEIN UTP23 HOMOLOG"/>
    <property type="match status" value="1"/>
</dbReference>
<feature type="region of interest" description="Disordered" evidence="8">
    <location>
        <begin position="186"/>
        <end position="234"/>
    </location>
</feature>
<evidence type="ECO:0000313" key="11">
    <source>
        <dbReference type="Proteomes" id="UP001367676"/>
    </source>
</evidence>
<dbReference type="GO" id="GO:0006364">
    <property type="term" value="P:rRNA processing"/>
    <property type="evidence" value="ECO:0007669"/>
    <property type="project" value="UniProtKB-KW"/>
</dbReference>
<dbReference type="InterPro" id="IPR029060">
    <property type="entry name" value="PIN-like_dom_sf"/>
</dbReference>
<dbReference type="Proteomes" id="UP001367676">
    <property type="component" value="Unassembled WGS sequence"/>
</dbReference>
<protein>
    <recommendedName>
        <fullName evidence="7">rRNA-processing protein UTP23 homolog</fullName>
    </recommendedName>
</protein>
<reference evidence="10 11" key="1">
    <citation type="submission" date="2024-03" db="EMBL/GenBank/DDBJ databases">
        <title>Adaptation during the transition from Ophiocordyceps entomopathogen to insect associate is accompanied by gene loss and intensified selection.</title>
        <authorList>
            <person name="Ward C.M."/>
            <person name="Onetto C.A."/>
            <person name="Borneman A.R."/>
        </authorList>
    </citation>
    <scope>NUCLEOTIDE SEQUENCE [LARGE SCALE GENOMIC DNA]</scope>
    <source>
        <strain evidence="10">AWRI1</strain>
        <tissue evidence="10">Single Adult Female</tissue>
    </source>
</reference>
<evidence type="ECO:0000259" key="9">
    <source>
        <dbReference type="Pfam" id="PF24779"/>
    </source>
</evidence>
<keyword evidence="2" id="KW-0690">Ribosome biogenesis</keyword>
<keyword evidence="3" id="KW-0698">rRNA processing</keyword>
<evidence type="ECO:0000256" key="1">
    <source>
        <dbReference type="ARBA" id="ARBA00004604"/>
    </source>
</evidence>
<organism evidence="10 11">
    <name type="scientific">Parthenolecanium corni</name>
    <dbReference type="NCBI Taxonomy" id="536013"/>
    <lineage>
        <taxon>Eukaryota</taxon>
        <taxon>Metazoa</taxon>
        <taxon>Ecdysozoa</taxon>
        <taxon>Arthropoda</taxon>
        <taxon>Hexapoda</taxon>
        <taxon>Insecta</taxon>
        <taxon>Pterygota</taxon>
        <taxon>Neoptera</taxon>
        <taxon>Paraneoptera</taxon>
        <taxon>Hemiptera</taxon>
        <taxon>Sternorrhyncha</taxon>
        <taxon>Coccoidea</taxon>
        <taxon>Coccidae</taxon>
        <taxon>Parthenolecanium</taxon>
    </lineage>
</organism>
<comment type="caution">
    <text evidence="10">The sequence shown here is derived from an EMBL/GenBank/DDBJ whole genome shotgun (WGS) entry which is preliminary data.</text>
</comment>
<dbReference type="SUPFAM" id="SSF88723">
    <property type="entry name" value="PIN domain-like"/>
    <property type="match status" value="1"/>
</dbReference>
<feature type="region of interest" description="Disordered" evidence="8">
    <location>
        <begin position="260"/>
        <end position="283"/>
    </location>
</feature>
<gene>
    <name evidence="10" type="ORF">V9T40_005177</name>
</gene>
<accession>A0AAN9TFH1</accession>
<evidence type="ECO:0000256" key="3">
    <source>
        <dbReference type="ARBA" id="ARBA00022552"/>
    </source>
</evidence>
<dbReference type="InterPro" id="IPR057776">
    <property type="entry name" value="UTP23_sensor"/>
</dbReference>
<dbReference type="InterPro" id="IPR006984">
    <property type="entry name" value="Fcf1/UTP23"/>
</dbReference>
<comment type="function">
    <text evidence="5">Involved in rRNA-processing and ribosome biogenesis.</text>
</comment>
<feature type="compositionally biased region" description="Basic and acidic residues" evidence="8">
    <location>
        <begin position="214"/>
        <end position="223"/>
    </location>
</feature>
<proteinExistence type="inferred from homology"/>
<keyword evidence="4" id="KW-0539">Nucleus</keyword>
<evidence type="ECO:0000256" key="6">
    <source>
        <dbReference type="ARBA" id="ARBA00038503"/>
    </source>
</evidence>
<dbReference type="Pfam" id="PF04900">
    <property type="entry name" value="Fcf1"/>
    <property type="match status" value="1"/>
</dbReference>
<dbReference type="AlphaFoldDB" id="A0AAN9TFH1"/>
<evidence type="ECO:0000256" key="5">
    <source>
        <dbReference type="ARBA" id="ARBA00037300"/>
    </source>
</evidence>
<dbReference type="Pfam" id="PF24779">
    <property type="entry name" value="UTP23_sensor"/>
    <property type="match status" value="1"/>
</dbReference>
<dbReference type="FunFam" id="3.40.50.1010:FF:000006">
    <property type="entry name" value="rRNA-processing protein UTP23 homolog"/>
    <property type="match status" value="1"/>
</dbReference>
<evidence type="ECO:0000256" key="8">
    <source>
        <dbReference type="SAM" id="MobiDB-lite"/>
    </source>
</evidence>
<comment type="similarity">
    <text evidence="6">Belongs to the UTP23/FCF1 family. UTP23 subfamily.</text>
</comment>
<feature type="compositionally biased region" description="Basic residues" evidence="8">
    <location>
        <begin position="197"/>
        <end position="213"/>
    </location>
</feature>
<dbReference type="CDD" id="cd09866">
    <property type="entry name" value="PIN_Fcf1-Utp23-H"/>
    <property type="match status" value="1"/>
</dbReference>
<feature type="domain" description="UTP23 sensor motif region" evidence="9">
    <location>
        <begin position="198"/>
        <end position="212"/>
    </location>
</feature>
<keyword evidence="11" id="KW-1185">Reference proteome</keyword>
<evidence type="ECO:0000256" key="4">
    <source>
        <dbReference type="ARBA" id="ARBA00023242"/>
    </source>
</evidence>
<comment type="subcellular location">
    <subcellularLocation>
        <location evidence="1">Nucleus</location>
        <location evidence="1">Nucleolus</location>
    </subcellularLocation>
</comment>
<dbReference type="Gene3D" id="3.40.50.1010">
    <property type="entry name" value="5'-nuclease"/>
    <property type="match status" value="1"/>
</dbReference>
<name>A0AAN9TFH1_9HEMI</name>
<evidence type="ECO:0000256" key="2">
    <source>
        <dbReference type="ARBA" id="ARBA00022517"/>
    </source>
</evidence>
<evidence type="ECO:0000256" key="7">
    <source>
        <dbReference type="ARBA" id="ARBA00071400"/>
    </source>
</evidence>
<dbReference type="EMBL" id="JBBCAQ010000032">
    <property type="protein sequence ID" value="KAK7584214.1"/>
    <property type="molecule type" value="Genomic_DNA"/>
</dbReference>